<evidence type="ECO:0000313" key="2">
    <source>
        <dbReference type="Proteomes" id="UP000823775"/>
    </source>
</evidence>
<name>A0ABS8V8P4_DATST</name>
<organism evidence="1 2">
    <name type="scientific">Datura stramonium</name>
    <name type="common">Jimsonweed</name>
    <name type="synonym">Common thornapple</name>
    <dbReference type="NCBI Taxonomy" id="4076"/>
    <lineage>
        <taxon>Eukaryota</taxon>
        <taxon>Viridiplantae</taxon>
        <taxon>Streptophyta</taxon>
        <taxon>Embryophyta</taxon>
        <taxon>Tracheophyta</taxon>
        <taxon>Spermatophyta</taxon>
        <taxon>Magnoliopsida</taxon>
        <taxon>eudicotyledons</taxon>
        <taxon>Gunneridae</taxon>
        <taxon>Pentapetalae</taxon>
        <taxon>asterids</taxon>
        <taxon>lamiids</taxon>
        <taxon>Solanales</taxon>
        <taxon>Solanaceae</taxon>
        <taxon>Solanoideae</taxon>
        <taxon>Datureae</taxon>
        <taxon>Datura</taxon>
    </lineage>
</organism>
<dbReference type="Proteomes" id="UP000823775">
    <property type="component" value="Unassembled WGS sequence"/>
</dbReference>
<protein>
    <submittedName>
        <fullName evidence="1">Uncharacterized protein</fullName>
    </submittedName>
</protein>
<comment type="caution">
    <text evidence="1">The sequence shown here is derived from an EMBL/GenBank/DDBJ whole genome shotgun (WGS) entry which is preliminary data.</text>
</comment>
<proteinExistence type="predicted"/>
<reference evidence="1 2" key="1">
    <citation type="journal article" date="2021" name="BMC Genomics">
        <title>Datura genome reveals duplications of psychoactive alkaloid biosynthetic genes and high mutation rate following tissue culture.</title>
        <authorList>
            <person name="Rajewski A."/>
            <person name="Carter-House D."/>
            <person name="Stajich J."/>
            <person name="Litt A."/>
        </authorList>
    </citation>
    <scope>NUCLEOTIDE SEQUENCE [LARGE SCALE GENOMIC DNA]</scope>
    <source>
        <strain evidence="1">AR-01</strain>
    </source>
</reference>
<feature type="non-terminal residue" evidence="1">
    <location>
        <position position="57"/>
    </location>
</feature>
<dbReference type="EMBL" id="JACEIK010003812">
    <property type="protein sequence ID" value="MCD9643199.1"/>
    <property type="molecule type" value="Genomic_DNA"/>
</dbReference>
<keyword evidence="2" id="KW-1185">Reference proteome</keyword>
<accession>A0ABS8V8P4</accession>
<evidence type="ECO:0000313" key="1">
    <source>
        <dbReference type="EMBL" id="MCD9643199.1"/>
    </source>
</evidence>
<sequence>MERQFDLIVASCHCIHPRYIGGFAVGARLTRFFIRGGIHLPVYFSLADHGYHLVARR</sequence>
<gene>
    <name evidence="1" type="ORF">HAX54_030448</name>
</gene>